<evidence type="ECO:0000313" key="2">
    <source>
        <dbReference type="EMBL" id="PSK99997.1"/>
    </source>
</evidence>
<dbReference type="SUPFAM" id="SSF90002">
    <property type="entry name" value="Hypothetical protein YjiA, C-terminal domain"/>
    <property type="match status" value="1"/>
</dbReference>
<dbReference type="Gene3D" id="3.40.50.300">
    <property type="entry name" value="P-loop containing nucleotide triphosphate hydrolases"/>
    <property type="match status" value="1"/>
</dbReference>
<dbReference type="PANTHER" id="PTHR43603:SF1">
    <property type="entry name" value="ZINC-REGULATED GTPASE METALLOPROTEIN ACTIVATOR 1"/>
    <property type="match status" value="1"/>
</dbReference>
<dbReference type="EMBL" id="PYGA01000002">
    <property type="protein sequence ID" value="PSK99997.1"/>
    <property type="molecule type" value="Genomic_DNA"/>
</dbReference>
<dbReference type="InterPro" id="IPR027417">
    <property type="entry name" value="P-loop_NTPase"/>
</dbReference>
<gene>
    <name evidence="2" type="ORF">CLV63_102124</name>
</gene>
<dbReference type="InterPro" id="IPR051927">
    <property type="entry name" value="Zn_Chap_cDPG_Synth"/>
</dbReference>
<name>A0A2P8DS12_9ACTN</name>
<dbReference type="Proteomes" id="UP000240542">
    <property type="component" value="Unassembled WGS sequence"/>
</dbReference>
<sequence>MAQTMPMRVVVVAGLHSAARDRAVNELLHSTAKSIALHHDLHAIAKGEVHRRLRDRWGVVDRRRVELVHACITCTLREDLIPALVSLAREGEYATCVVEAWDGVDPATIAEALDTRAADHPAHGLLSLAAVVTAVDADLLVADLASGDDMRDRGKAVAAEDDRTAAEALTRQIEYPTVLALAGPGDGSADAGEAGTLLEHLNPAAVVIALGDARLPLVVEGRFSPANAAVRLDPACAQYPDHRQDGRVSTLTWRRRRPMEPGRLHAILDEAVATGLRSRGRFWIAGRPDTLLVWDAGGGALAIGAGGPWLASLPDAAWEMVSDARRASARVDWHPDTGDRCQCLSFTGFDIDAERIIGLLDSCLLTDEEMREPRQQRATGPDPFAEFLGAVS</sequence>
<dbReference type="InterPro" id="IPR003495">
    <property type="entry name" value="CobW/HypB/UreG_nucleotide-bd"/>
</dbReference>
<dbReference type="AlphaFoldDB" id="A0A2P8DS12"/>
<keyword evidence="3" id="KW-1185">Reference proteome</keyword>
<accession>A0A2P8DS12</accession>
<comment type="caution">
    <text evidence="2">The sequence shown here is derived from an EMBL/GenBank/DDBJ whole genome shotgun (WGS) entry which is preliminary data.</text>
</comment>
<dbReference type="Pfam" id="PF02492">
    <property type="entry name" value="cobW"/>
    <property type="match status" value="1"/>
</dbReference>
<evidence type="ECO:0000259" key="1">
    <source>
        <dbReference type="SMART" id="SM00833"/>
    </source>
</evidence>
<dbReference type="Pfam" id="PF07683">
    <property type="entry name" value="CobW_C"/>
    <property type="match status" value="1"/>
</dbReference>
<evidence type="ECO:0000313" key="3">
    <source>
        <dbReference type="Proteomes" id="UP000240542"/>
    </source>
</evidence>
<feature type="domain" description="CobW C-terminal" evidence="1">
    <location>
        <begin position="248"/>
        <end position="364"/>
    </location>
</feature>
<dbReference type="InterPro" id="IPR011629">
    <property type="entry name" value="CobW-like_C"/>
</dbReference>
<dbReference type="PANTHER" id="PTHR43603">
    <property type="entry name" value="COBW DOMAIN-CONTAINING PROTEIN DDB_G0274527"/>
    <property type="match status" value="1"/>
</dbReference>
<reference evidence="2 3" key="1">
    <citation type="submission" date="2018-03" db="EMBL/GenBank/DDBJ databases">
        <title>Genomic Encyclopedia of Archaeal and Bacterial Type Strains, Phase II (KMG-II): from individual species to whole genera.</title>
        <authorList>
            <person name="Goeker M."/>
        </authorList>
    </citation>
    <scope>NUCLEOTIDE SEQUENCE [LARGE SCALE GENOMIC DNA]</scope>
    <source>
        <strain evidence="2 3">DSM 45312</strain>
    </source>
</reference>
<proteinExistence type="predicted"/>
<organism evidence="2 3">
    <name type="scientific">Murinocardiopsis flavida</name>
    <dbReference type="NCBI Taxonomy" id="645275"/>
    <lineage>
        <taxon>Bacteria</taxon>
        <taxon>Bacillati</taxon>
        <taxon>Actinomycetota</taxon>
        <taxon>Actinomycetes</taxon>
        <taxon>Streptosporangiales</taxon>
        <taxon>Nocardiopsidaceae</taxon>
        <taxon>Murinocardiopsis</taxon>
    </lineage>
</organism>
<dbReference type="RefSeq" id="WP_245928545.1">
    <property type="nucleotide sequence ID" value="NZ_PYGA01000002.1"/>
</dbReference>
<protein>
    <submittedName>
        <fullName evidence="2">G3E family GTPase</fullName>
    </submittedName>
</protein>
<dbReference type="SMART" id="SM00833">
    <property type="entry name" value="CobW_C"/>
    <property type="match status" value="1"/>
</dbReference>